<protein>
    <submittedName>
        <fullName evidence="1">Uncharacterized protein</fullName>
    </submittedName>
</protein>
<comment type="caution">
    <text evidence="1">The sequence shown here is derived from an EMBL/GenBank/DDBJ whole genome shotgun (WGS) entry which is preliminary data.</text>
</comment>
<reference evidence="1 2" key="1">
    <citation type="submission" date="2018-08" db="EMBL/GenBank/DDBJ databases">
        <title>Pallidiluteibacterium maritimus gen. nov., sp. nov., isolated from coastal sediment.</title>
        <authorList>
            <person name="Zhou L.Y."/>
        </authorList>
    </citation>
    <scope>NUCLEOTIDE SEQUENCE [LARGE SCALE GENOMIC DNA]</scope>
    <source>
        <strain evidence="1 2">XSD2</strain>
    </source>
</reference>
<name>A0A399T015_9BACT</name>
<gene>
    <name evidence="1" type="ORF">D1614_10745</name>
</gene>
<keyword evidence="2" id="KW-1185">Reference proteome</keyword>
<evidence type="ECO:0000313" key="2">
    <source>
        <dbReference type="Proteomes" id="UP000265926"/>
    </source>
</evidence>
<dbReference type="AlphaFoldDB" id="A0A399T015"/>
<organism evidence="1 2">
    <name type="scientific">Maribellus luteus</name>
    <dbReference type="NCBI Taxonomy" id="2305463"/>
    <lineage>
        <taxon>Bacteria</taxon>
        <taxon>Pseudomonadati</taxon>
        <taxon>Bacteroidota</taxon>
        <taxon>Bacteroidia</taxon>
        <taxon>Marinilabiliales</taxon>
        <taxon>Prolixibacteraceae</taxon>
        <taxon>Maribellus</taxon>
    </lineage>
</organism>
<dbReference type="Proteomes" id="UP000265926">
    <property type="component" value="Unassembled WGS sequence"/>
</dbReference>
<proteinExistence type="predicted"/>
<evidence type="ECO:0000313" key="1">
    <source>
        <dbReference type="EMBL" id="RIJ48202.1"/>
    </source>
</evidence>
<dbReference type="RefSeq" id="WP_119437933.1">
    <property type="nucleotide sequence ID" value="NZ_QWGR01000005.1"/>
</dbReference>
<dbReference type="EMBL" id="QWGR01000005">
    <property type="protein sequence ID" value="RIJ48202.1"/>
    <property type="molecule type" value="Genomic_DNA"/>
</dbReference>
<dbReference type="PROSITE" id="PS51257">
    <property type="entry name" value="PROKAR_LIPOPROTEIN"/>
    <property type="match status" value="1"/>
</dbReference>
<dbReference type="OrthoDB" id="1122475at2"/>
<accession>A0A399T015</accession>
<sequence>MKLKKIRLYTILLLLFPLGVVLLGGGCDNDEPDMHISEDIGDLISVFELKYGESREIVYQGERVELSIKNVEDSVNLDCALVDFEDNQNGPLALRVYSYLQIGNQGKTVKIASKPCGALFYENNGHDIEDVNDLISDMESAPANLNDDSYFADAFINHFGEGAFISNTSFRIFMAKASPTNYNQPDADIEDYQFIFIVTAKN</sequence>